<dbReference type="Gene3D" id="3.30.450.290">
    <property type="match status" value="1"/>
</dbReference>
<dbReference type="PROSITE" id="PS50109">
    <property type="entry name" value="HIS_KIN"/>
    <property type="match status" value="1"/>
</dbReference>
<comment type="catalytic activity">
    <reaction evidence="1">
        <text>ATP + protein L-histidine = ADP + protein N-phospho-L-histidine.</text>
        <dbReference type="EC" id="2.7.13.3"/>
    </reaction>
</comment>
<dbReference type="GO" id="GO:0000155">
    <property type="term" value="F:phosphorelay sensor kinase activity"/>
    <property type="evidence" value="ECO:0007669"/>
    <property type="project" value="InterPro"/>
</dbReference>
<dbReference type="Gene3D" id="6.10.340.10">
    <property type="match status" value="1"/>
</dbReference>
<dbReference type="InterPro" id="IPR003660">
    <property type="entry name" value="HAMP_dom"/>
</dbReference>
<dbReference type="Proteomes" id="UP000178606">
    <property type="component" value="Unassembled WGS sequence"/>
</dbReference>
<dbReference type="GO" id="GO:0005524">
    <property type="term" value="F:ATP binding"/>
    <property type="evidence" value="ECO:0007669"/>
    <property type="project" value="UniProtKB-KW"/>
</dbReference>
<feature type="transmembrane region" description="Helical" evidence="11">
    <location>
        <begin position="193"/>
        <end position="211"/>
    </location>
</feature>
<dbReference type="PROSITE" id="PS50885">
    <property type="entry name" value="HAMP"/>
    <property type="match status" value="1"/>
</dbReference>
<dbReference type="Pfam" id="PF00512">
    <property type="entry name" value="HisKA"/>
    <property type="match status" value="1"/>
</dbReference>
<dbReference type="CDD" id="cd00082">
    <property type="entry name" value="HisKA"/>
    <property type="match status" value="1"/>
</dbReference>
<reference evidence="14 15" key="1">
    <citation type="journal article" date="2016" name="Nat. Commun.">
        <title>Thousands of microbial genomes shed light on interconnected biogeochemical processes in an aquifer system.</title>
        <authorList>
            <person name="Anantharaman K."/>
            <person name="Brown C.T."/>
            <person name="Hug L.A."/>
            <person name="Sharon I."/>
            <person name="Castelle C.J."/>
            <person name="Probst A.J."/>
            <person name="Thomas B.C."/>
            <person name="Singh A."/>
            <person name="Wilkins M.J."/>
            <person name="Karaoz U."/>
            <person name="Brodie E.L."/>
            <person name="Williams K.H."/>
            <person name="Hubbard S.S."/>
            <person name="Banfield J.F."/>
        </authorList>
    </citation>
    <scope>NUCLEOTIDE SEQUENCE [LARGE SCALE GENOMIC DNA]</scope>
    <source>
        <strain evidence="15">RIFCSPLOWO2_12_FULL_64_10</strain>
    </source>
</reference>
<keyword evidence="8" id="KW-0067">ATP-binding</keyword>
<organism evidence="14 15">
    <name type="scientific">Handelsmanbacteria sp. (strain RIFCSPLOWO2_12_FULL_64_10)</name>
    <dbReference type="NCBI Taxonomy" id="1817868"/>
    <lineage>
        <taxon>Bacteria</taxon>
        <taxon>Candidatus Handelsmaniibacteriota</taxon>
    </lineage>
</organism>
<dbReference type="SMART" id="SM00387">
    <property type="entry name" value="HATPase_c"/>
    <property type="match status" value="1"/>
</dbReference>
<comment type="subcellular location">
    <subcellularLocation>
        <location evidence="2">Membrane</location>
    </subcellularLocation>
</comment>
<dbReference type="Gene3D" id="1.10.287.130">
    <property type="match status" value="1"/>
</dbReference>
<evidence type="ECO:0000256" key="10">
    <source>
        <dbReference type="SAM" id="Coils"/>
    </source>
</evidence>
<evidence type="ECO:0000256" key="5">
    <source>
        <dbReference type="ARBA" id="ARBA00022679"/>
    </source>
</evidence>
<dbReference type="Pfam" id="PF02518">
    <property type="entry name" value="HATPase_c"/>
    <property type="match status" value="1"/>
</dbReference>
<evidence type="ECO:0000313" key="14">
    <source>
        <dbReference type="EMBL" id="OGG44029.1"/>
    </source>
</evidence>
<keyword evidence="5" id="KW-0808">Transferase</keyword>
<dbReference type="InterPro" id="IPR005467">
    <property type="entry name" value="His_kinase_dom"/>
</dbReference>
<dbReference type="Gene3D" id="3.30.565.10">
    <property type="entry name" value="Histidine kinase-like ATPase, C-terminal domain"/>
    <property type="match status" value="1"/>
</dbReference>
<dbReference type="PANTHER" id="PTHR43065">
    <property type="entry name" value="SENSOR HISTIDINE KINASE"/>
    <property type="match status" value="1"/>
</dbReference>
<protein>
    <recommendedName>
        <fullName evidence="3">histidine kinase</fullName>
        <ecNumber evidence="3">2.7.13.3</ecNumber>
    </recommendedName>
</protein>
<dbReference type="InterPro" id="IPR004358">
    <property type="entry name" value="Sig_transdc_His_kin-like_C"/>
</dbReference>
<evidence type="ECO:0000256" key="8">
    <source>
        <dbReference type="ARBA" id="ARBA00022840"/>
    </source>
</evidence>
<dbReference type="PRINTS" id="PR00344">
    <property type="entry name" value="BCTRLSENSOR"/>
</dbReference>
<dbReference type="AlphaFoldDB" id="A0A1F6C489"/>
<evidence type="ECO:0000256" key="3">
    <source>
        <dbReference type="ARBA" id="ARBA00012438"/>
    </source>
</evidence>
<proteinExistence type="predicted"/>
<dbReference type="InterPro" id="IPR003661">
    <property type="entry name" value="HisK_dim/P_dom"/>
</dbReference>
<dbReference type="InterPro" id="IPR036890">
    <property type="entry name" value="HATPase_C_sf"/>
</dbReference>
<dbReference type="EC" id="2.7.13.3" evidence="3"/>
<dbReference type="CDD" id="cd06225">
    <property type="entry name" value="HAMP"/>
    <property type="match status" value="1"/>
</dbReference>
<evidence type="ECO:0000259" key="12">
    <source>
        <dbReference type="PROSITE" id="PS50109"/>
    </source>
</evidence>
<keyword evidence="11" id="KW-0812">Transmembrane</keyword>
<keyword evidence="9" id="KW-0902">Two-component regulatory system</keyword>
<dbReference type="InterPro" id="IPR036097">
    <property type="entry name" value="HisK_dim/P_sf"/>
</dbReference>
<dbReference type="SUPFAM" id="SSF47384">
    <property type="entry name" value="Homodimeric domain of signal transducing histidine kinase"/>
    <property type="match status" value="1"/>
</dbReference>
<dbReference type="InterPro" id="IPR003594">
    <property type="entry name" value="HATPase_dom"/>
</dbReference>
<evidence type="ECO:0000256" key="11">
    <source>
        <dbReference type="SAM" id="Phobius"/>
    </source>
</evidence>
<keyword evidence="6" id="KW-0547">Nucleotide-binding</keyword>
<evidence type="ECO:0000259" key="13">
    <source>
        <dbReference type="PROSITE" id="PS50885"/>
    </source>
</evidence>
<evidence type="ECO:0000256" key="1">
    <source>
        <dbReference type="ARBA" id="ARBA00000085"/>
    </source>
</evidence>
<feature type="coiled-coil region" evidence="10">
    <location>
        <begin position="253"/>
        <end position="306"/>
    </location>
</feature>
<dbReference type="EMBL" id="MFKF01000418">
    <property type="protein sequence ID" value="OGG44029.1"/>
    <property type="molecule type" value="Genomic_DNA"/>
</dbReference>
<accession>A0A1F6C489</accession>
<evidence type="ECO:0000256" key="7">
    <source>
        <dbReference type="ARBA" id="ARBA00022777"/>
    </source>
</evidence>
<keyword evidence="4" id="KW-0597">Phosphoprotein</keyword>
<keyword evidence="11" id="KW-0472">Membrane</keyword>
<evidence type="ECO:0000313" key="15">
    <source>
        <dbReference type="Proteomes" id="UP000178606"/>
    </source>
</evidence>
<name>A0A1F6C489_HANXR</name>
<dbReference type="SUPFAM" id="SSF55874">
    <property type="entry name" value="ATPase domain of HSP90 chaperone/DNA topoisomerase II/histidine kinase"/>
    <property type="match status" value="1"/>
</dbReference>
<keyword evidence="7" id="KW-0418">Kinase</keyword>
<evidence type="ECO:0000256" key="2">
    <source>
        <dbReference type="ARBA" id="ARBA00004370"/>
    </source>
</evidence>
<dbReference type="PANTHER" id="PTHR43065:SF10">
    <property type="entry name" value="PEROXIDE STRESS-ACTIVATED HISTIDINE KINASE MAK3"/>
    <property type="match status" value="1"/>
</dbReference>
<keyword evidence="10" id="KW-0175">Coiled coil</keyword>
<feature type="domain" description="Histidine kinase" evidence="12">
    <location>
        <begin position="322"/>
        <end position="540"/>
    </location>
</feature>
<feature type="domain" description="HAMP" evidence="13">
    <location>
        <begin position="213"/>
        <end position="265"/>
    </location>
</feature>
<dbReference type="GO" id="GO:0016020">
    <property type="term" value="C:membrane"/>
    <property type="evidence" value="ECO:0007669"/>
    <property type="project" value="UniProtKB-SubCell"/>
</dbReference>
<evidence type="ECO:0000256" key="6">
    <source>
        <dbReference type="ARBA" id="ARBA00022741"/>
    </source>
</evidence>
<comment type="caution">
    <text evidence="14">The sequence shown here is derived from an EMBL/GenBank/DDBJ whole genome shotgun (WGS) entry which is preliminary data.</text>
</comment>
<evidence type="ECO:0000256" key="9">
    <source>
        <dbReference type="ARBA" id="ARBA00023012"/>
    </source>
</evidence>
<dbReference type="SMART" id="SM00304">
    <property type="entry name" value="HAMP"/>
    <property type="match status" value="1"/>
</dbReference>
<sequence length="552" mass="60754">MLQGLAFKLVVALTLLTAVTKGVFGYFNVKEEERHFIRNMVLGADQLSQSIASATWKAMQADRRDAAYEIMETIATKQGIDRIRILNKEGRVMFSTGPDRGAMVDRKAEACFLCHAREKPLVRVDVPSRARVFHGPDGHRKLGIVTPLYNEPACSSASCHAHPETVHVLGVLDVDLDLRQVDRDLADIRTRTILLGFAQVLLIALFIFTFTRRFVQVPILKLIEGTKAVSALDLDRSIEIDSSAEFQALASSFNDMRERLKKAAEENARFTRNLETMVAEENAKFIQSLETTVQERTRQLQLAEQRLIRSDRLASLGQLAATVAHEINNPVAGVLNLGTLMQRIVTRDGIPPDRIEEFQSYLDLVVAETSRVGRVVSDLLSFSRQVPPHRGPIDLNEVVRNTVSLLNHKFELSGAKAELDLQEDLLEVFADGSQMQQVLVNLLSNAVESVQQGGVVSVSTRGLSEKQAVALEVRDTGAGIRGEDLSKIFDPFFTTKGEGKGVGLGLAVVYGIVHSHGGDIEVDSQVNQGTTFRVTLPTGAQGAAVGLREERK</sequence>
<dbReference type="SUPFAM" id="SSF158472">
    <property type="entry name" value="HAMP domain-like"/>
    <property type="match status" value="1"/>
</dbReference>
<dbReference type="Pfam" id="PF00672">
    <property type="entry name" value="HAMP"/>
    <property type="match status" value="1"/>
</dbReference>
<evidence type="ECO:0000256" key="4">
    <source>
        <dbReference type="ARBA" id="ARBA00022553"/>
    </source>
</evidence>
<dbReference type="SMART" id="SM00388">
    <property type="entry name" value="HisKA"/>
    <property type="match status" value="1"/>
</dbReference>
<gene>
    <name evidence="14" type="ORF">A3F84_27875</name>
</gene>
<keyword evidence="11" id="KW-1133">Transmembrane helix</keyword>